<reference evidence="2" key="1">
    <citation type="submission" date="2013-12" db="EMBL/GenBank/DDBJ databases">
        <title>The Genome Sequence of Aphanomyces astaci APO3.</title>
        <authorList>
            <consortium name="The Broad Institute Genomics Platform"/>
            <person name="Russ C."/>
            <person name="Tyler B."/>
            <person name="van West P."/>
            <person name="Dieguez-Uribeondo J."/>
            <person name="Young S.K."/>
            <person name="Zeng Q."/>
            <person name="Gargeya S."/>
            <person name="Fitzgerald M."/>
            <person name="Abouelleil A."/>
            <person name="Alvarado L."/>
            <person name="Chapman S.B."/>
            <person name="Gainer-Dewar J."/>
            <person name="Goldberg J."/>
            <person name="Griggs A."/>
            <person name="Gujja S."/>
            <person name="Hansen M."/>
            <person name="Howarth C."/>
            <person name="Imamovic A."/>
            <person name="Ireland A."/>
            <person name="Larimer J."/>
            <person name="McCowan C."/>
            <person name="Murphy C."/>
            <person name="Pearson M."/>
            <person name="Poon T.W."/>
            <person name="Priest M."/>
            <person name="Roberts A."/>
            <person name="Saif S."/>
            <person name="Shea T."/>
            <person name="Sykes S."/>
            <person name="Wortman J."/>
            <person name="Nusbaum C."/>
            <person name="Birren B."/>
        </authorList>
    </citation>
    <scope>NUCLEOTIDE SEQUENCE [LARGE SCALE GENOMIC DNA]</scope>
    <source>
        <strain evidence="2">APO3</strain>
    </source>
</reference>
<dbReference type="GeneID" id="20816060"/>
<feature type="region of interest" description="Disordered" evidence="1">
    <location>
        <begin position="127"/>
        <end position="147"/>
    </location>
</feature>
<feature type="region of interest" description="Disordered" evidence="1">
    <location>
        <begin position="1"/>
        <end position="92"/>
    </location>
</feature>
<dbReference type="AlphaFoldDB" id="W4FU79"/>
<dbReference type="EMBL" id="KI913166">
    <property type="protein sequence ID" value="ETV70384.1"/>
    <property type="molecule type" value="Genomic_DNA"/>
</dbReference>
<feature type="region of interest" description="Disordered" evidence="1">
    <location>
        <begin position="551"/>
        <end position="597"/>
    </location>
</feature>
<evidence type="ECO:0000313" key="2">
    <source>
        <dbReference type="EMBL" id="ETV70384.1"/>
    </source>
</evidence>
<dbReference type="OrthoDB" id="77404at2759"/>
<name>W4FU79_APHAT</name>
<dbReference type="VEuPathDB" id="FungiDB:H257_14064"/>
<feature type="compositionally biased region" description="Low complexity" evidence="1">
    <location>
        <begin position="31"/>
        <end position="40"/>
    </location>
</feature>
<proteinExistence type="predicted"/>
<evidence type="ECO:0000256" key="1">
    <source>
        <dbReference type="SAM" id="MobiDB-lite"/>
    </source>
</evidence>
<organism evidence="2">
    <name type="scientific">Aphanomyces astaci</name>
    <name type="common">Crayfish plague agent</name>
    <dbReference type="NCBI Taxonomy" id="112090"/>
    <lineage>
        <taxon>Eukaryota</taxon>
        <taxon>Sar</taxon>
        <taxon>Stramenopiles</taxon>
        <taxon>Oomycota</taxon>
        <taxon>Saprolegniomycetes</taxon>
        <taxon>Saprolegniales</taxon>
        <taxon>Verrucalvaceae</taxon>
        <taxon>Aphanomyces</taxon>
    </lineage>
</organism>
<protein>
    <recommendedName>
        <fullName evidence="3">Fibrous sheath-interacting protein 1</fullName>
    </recommendedName>
</protein>
<accession>W4FU79</accession>
<evidence type="ECO:0008006" key="3">
    <source>
        <dbReference type="Google" id="ProtNLM"/>
    </source>
</evidence>
<dbReference type="RefSeq" id="XP_009840096.1">
    <property type="nucleotide sequence ID" value="XM_009841794.1"/>
</dbReference>
<sequence length="618" mass="67082">MTEDCASQQRRPRSEGHHLVSQPATKPPTSPVRRPSTTPKLRIQRVLSQSSASPPRSTTSSSSSSSAELFRMTKLSDSPPKPPAILMDDEVSETSIDNNDELKATSESDNDDVPPVIQMVPTTLTPQVPTEWADQDDSPYENPVDGNTESRAALSVAQTSPPARLAHVQPSTRQEENVCKAESSTVQSHLSTSGDGDGMYVQWRKQMDMAEAARHKVQADLTEYLASLATKQDDSGSSLVTFPDNYHTVLKLMTKADLGPTAPTWSKALLEDGLAKKQAHGVLQHDDDVTAPTALNVKIAHGIAQIRTFDAKLDALDLKLKNQPSTKTKAFMTPGIAPTLKTSSAQRIKDKVEAAKTMGETTDFITKNKQMKEAGSSLTKAEATRVETLLDAPVGGEVAHEDGNLLLNPFDCMLDDRRVDEIDLSLQAMQAKRAATPMTDEAALPSIVSSMAHLNTTQRLAAIDCALQSFRDDADNLVVGGMDDDDSKSVRSDASSVWSTASSRTVTKRDLRLVTAQAKLEVPETETAPREAINHLLATLAGIAIEIADDDDEQQQPQVDASIIQPQKPIDGPDISTPIRTRRTRPTKPPPSSFSHLFTLPFEASQLGRKHIAHSTFR</sequence>
<feature type="compositionally biased region" description="Low complexity" evidence="1">
    <location>
        <begin position="48"/>
        <end position="67"/>
    </location>
</feature>
<gene>
    <name evidence="2" type="ORF">H257_14064</name>
</gene>